<dbReference type="EMBL" id="AAXG02000032">
    <property type="protein sequence ID" value="EDM98795.1"/>
    <property type="molecule type" value="Genomic_DNA"/>
</dbReference>
<name>A6NZE6_9FIRM</name>
<gene>
    <name evidence="1" type="ORF">BACCAP_03597</name>
</gene>
<comment type="caution">
    <text evidence="1">The sequence shown here is derived from an EMBL/GenBank/DDBJ whole genome shotgun (WGS) entry which is preliminary data.</text>
</comment>
<accession>A6NZE6</accession>
<dbReference type="Proteomes" id="UP000003639">
    <property type="component" value="Unassembled WGS sequence"/>
</dbReference>
<evidence type="ECO:0000313" key="2">
    <source>
        <dbReference type="Proteomes" id="UP000003639"/>
    </source>
</evidence>
<keyword evidence="2" id="KW-1185">Reference proteome</keyword>
<organism evidence="1 2">
    <name type="scientific">Pseudoflavonifractor capillosus ATCC 29799</name>
    <dbReference type="NCBI Taxonomy" id="411467"/>
    <lineage>
        <taxon>Bacteria</taxon>
        <taxon>Bacillati</taxon>
        <taxon>Bacillota</taxon>
        <taxon>Clostridia</taxon>
        <taxon>Eubacteriales</taxon>
        <taxon>Oscillospiraceae</taxon>
        <taxon>Pseudoflavonifractor</taxon>
    </lineage>
</organism>
<evidence type="ECO:0000313" key="1">
    <source>
        <dbReference type="EMBL" id="EDM98795.1"/>
    </source>
</evidence>
<reference evidence="1 2" key="2">
    <citation type="submission" date="2007-06" db="EMBL/GenBank/DDBJ databases">
        <title>Draft genome sequence of Pseudoflavonifractor capillosus ATCC 29799.</title>
        <authorList>
            <person name="Sudarsanam P."/>
            <person name="Ley R."/>
            <person name="Guruge J."/>
            <person name="Turnbaugh P.J."/>
            <person name="Mahowald M."/>
            <person name="Liep D."/>
            <person name="Gordon J."/>
        </authorList>
    </citation>
    <scope>NUCLEOTIDE SEQUENCE [LARGE SCALE GENOMIC DNA]</scope>
    <source>
        <strain evidence="1 2">ATCC 29799</strain>
    </source>
</reference>
<sequence length="65" mass="7457">MAFWIKNKQDMALLKWAAAARIELKDGPQGQGTIMKKEKHAMIRIYAAENYDEMSEKAARFIAAR</sequence>
<protein>
    <submittedName>
        <fullName evidence="1">Uncharacterized protein</fullName>
    </submittedName>
</protein>
<reference evidence="1 2" key="1">
    <citation type="submission" date="2007-04" db="EMBL/GenBank/DDBJ databases">
        <authorList>
            <person name="Fulton L."/>
            <person name="Clifton S."/>
            <person name="Fulton B."/>
            <person name="Xu J."/>
            <person name="Minx P."/>
            <person name="Pepin K.H."/>
            <person name="Johnson M."/>
            <person name="Thiruvilangam P."/>
            <person name="Bhonagiri V."/>
            <person name="Nash W.E."/>
            <person name="Mardis E.R."/>
            <person name="Wilson R.K."/>
        </authorList>
    </citation>
    <scope>NUCLEOTIDE SEQUENCE [LARGE SCALE GENOMIC DNA]</scope>
    <source>
        <strain evidence="1 2">ATCC 29799</strain>
    </source>
</reference>
<dbReference type="AlphaFoldDB" id="A6NZE6"/>
<proteinExistence type="predicted"/>
<dbReference type="STRING" id="411467.BACCAP_03597"/>